<evidence type="ECO:0000256" key="6">
    <source>
        <dbReference type="RuleBase" id="RU000716"/>
    </source>
</evidence>
<evidence type="ECO:0000313" key="10">
    <source>
        <dbReference type="Proteomes" id="UP000450012"/>
    </source>
</evidence>
<dbReference type="Gene3D" id="1.10.10.10">
    <property type="entry name" value="Winged helix-like DNA-binding domain superfamily/Winged helix DNA-binding domain"/>
    <property type="match status" value="1"/>
</dbReference>
<dbReference type="InterPro" id="IPR000838">
    <property type="entry name" value="RNA_pol_sigma70_ECF_CS"/>
</dbReference>
<dbReference type="InterPro" id="IPR039425">
    <property type="entry name" value="RNA_pol_sigma-70-like"/>
</dbReference>
<comment type="similarity">
    <text evidence="1 6">Belongs to the sigma-70 factor family. ECF subfamily.</text>
</comment>
<dbReference type="RefSeq" id="WP_161013213.1">
    <property type="nucleotide sequence ID" value="NZ_WWCK01000002.1"/>
</dbReference>
<dbReference type="EMBL" id="WWCK01000002">
    <property type="protein sequence ID" value="MYM66659.1"/>
    <property type="molecule type" value="Genomic_DNA"/>
</dbReference>
<evidence type="ECO:0000313" key="9">
    <source>
        <dbReference type="EMBL" id="MYM66659.1"/>
    </source>
</evidence>
<dbReference type="FunFam" id="1.10.1740.10:FF:000001">
    <property type="entry name" value="RNA polymerase sigma factor"/>
    <property type="match status" value="1"/>
</dbReference>
<dbReference type="GO" id="GO:0016987">
    <property type="term" value="F:sigma factor activity"/>
    <property type="evidence" value="ECO:0007669"/>
    <property type="project" value="UniProtKB-KW"/>
</dbReference>
<dbReference type="InterPro" id="IPR013324">
    <property type="entry name" value="RNA_pol_sigma_r3/r4-like"/>
</dbReference>
<gene>
    <name evidence="9" type="primary">rpoE</name>
    <name evidence="9" type="ORF">GTP45_07415</name>
</gene>
<keyword evidence="5 6" id="KW-0804">Transcription</keyword>
<evidence type="ECO:0000256" key="1">
    <source>
        <dbReference type="ARBA" id="ARBA00010641"/>
    </source>
</evidence>
<sequence length="200" mass="22959">MTTERECDQLLVERVRDGDKQAFDLLVAKYQRRLMRLLSRIVHDPTEAEDVVQETFIKAYRALRHFRGDSAFYTWLYRIGINTAKNSLATQGRRMPTSTDADSELAESFNDGEYLRDINTPESMLASKQIAQTVNAAMDSLPVDLRTAIALREIEGLSYEEISDIMACPIGTVRSRIFRAREVIADKLRPLLDMPVDKRW</sequence>
<dbReference type="InterPro" id="IPR014284">
    <property type="entry name" value="RNA_pol_sigma-70_dom"/>
</dbReference>
<evidence type="ECO:0000256" key="4">
    <source>
        <dbReference type="ARBA" id="ARBA00023125"/>
    </source>
</evidence>
<dbReference type="AlphaFoldDB" id="A0A7X4GQ92"/>
<keyword evidence="2 6" id="KW-0805">Transcription regulation</keyword>
<keyword evidence="3 6" id="KW-0731">Sigma factor</keyword>
<dbReference type="Proteomes" id="UP000450012">
    <property type="component" value="Unassembled WGS sequence"/>
</dbReference>
<dbReference type="SUPFAM" id="SSF88659">
    <property type="entry name" value="Sigma3 and sigma4 domains of RNA polymerase sigma factors"/>
    <property type="match status" value="1"/>
</dbReference>
<organism evidence="9 10">
    <name type="scientific">Duganella rivi</name>
    <dbReference type="NCBI Taxonomy" id="2666083"/>
    <lineage>
        <taxon>Bacteria</taxon>
        <taxon>Pseudomonadati</taxon>
        <taxon>Pseudomonadota</taxon>
        <taxon>Betaproteobacteria</taxon>
        <taxon>Burkholderiales</taxon>
        <taxon>Oxalobacteraceae</taxon>
        <taxon>Telluria group</taxon>
        <taxon>Duganella</taxon>
    </lineage>
</organism>
<proteinExistence type="inferred from homology"/>
<dbReference type="InterPro" id="IPR014286">
    <property type="entry name" value="RNA_pol_sigma70_RpoE"/>
</dbReference>
<comment type="caution">
    <text evidence="9">The sequence shown here is derived from an EMBL/GenBank/DDBJ whole genome shotgun (WGS) entry which is preliminary data.</text>
</comment>
<dbReference type="Pfam" id="PF08281">
    <property type="entry name" value="Sigma70_r4_2"/>
    <property type="match status" value="1"/>
</dbReference>
<dbReference type="PANTHER" id="PTHR43133">
    <property type="entry name" value="RNA POLYMERASE ECF-TYPE SIGMA FACTO"/>
    <property type="match status" value="1"/>
</dbReference>
<evidence type="ECO:0000259" key="7">
    <source>
        <dbReference type="Pfam" id="PF04542"/>
    </source>
</evidence>
<dbReference type="NCBIfam" id="TIGR02939">
    <property type="entry name" value="RpoE_Sigma70"/>
    <property type="match status" value="1"/>
</dbReference>
<keyword evidence="10" id="KW-1185">Reference proteome</keyword>
<feature type="domain" description="RNA polymerase sigma factor 70 region 4 type 2" evidence="8">
    <location>
        <begin position="134"/>
        <end position="182"/>
    </location>
</feature>
<dbReference type="GO" id="GO:0003677">
    <property type="term" value="F:DNA binding"/>
    <property type="evidence" value="ECO:0007669"/>
    <property type="project" value="UniProtKB-KW"/>
</dbReference>
<evidence type="ECO:0000256" key="3">
    <source>
        <dbReference type="ARBA" id="ARBA00023082"/>
    </source>
</evidence>
<dbReference type="Pfam" id="PF04542">
    <property type="entry name" value="Sigma70_r2"/>
    <property type="match status" value="1"/>
</dbReference>
<dbReference type="Gene3D" id="1.10.1740.10">
    <property type="match status" value="1"/>
</dbReference>
<dbReference type="NCBIfam" id="TIGR02937">
    <property type="entry name" value="sigma70-ECF"/>
    <property type="match status" value="1"/>
</dbReference>
<evidence type="ECO:0000259" key="8">
    <source>
        <dbReference type="Pfam" id="PF08281"/>
    </source>
</evidence>
<dbReference type="InterPro" id="IPR013325">
    <property type="entry name" value="RNA_pol_sigma_r2"/>
</dbReference>
<keyword evidence="4 6" id="KW-0238">DNA-binding</keyword>
<accession>A0A7X4GQ92</accession>
<dbReference type="InterPro" id="IPR007627">
    <property type="entry name" value="RNA_pol_sigma70_r2"/>
</dbReference>
<feature type="domain" description="RNA polymerase sigma-70 region 2" evidence="7">
    <location>
        <begin position="26"/>
        <end position="94"/>
    </location>
</feature>
<dbReference type="SUPFAM" id="SSF88946">
    <property type="entry name" value="Sigma2 domain of RNA polymerase sigma factors"/>
    <property type="match status" value="1"/>
</dbReference>
<evidence type="ECO:0000256" key="5">
    <source>
        <dbReference type="ARBA" id="ARBA00023163"/>
    </source>
</evidence>
<reference evidence="9 10" key="1">
    <citation type="submission" date="2019-12" db="EMBL/GenBank/DDBJ databases">
        <title>Novel species isolated from a subtropical stream in China.</title>
        <authorList>
            <person name="Lu H."/>
        </authorList>
    </citation>
    <scope>NUCLEOTIDE SEQUENCE [LARGE SCALE GENOMIC DNA]</scope>
    <source>
        <strain evidence="9 10">FT55W</strain>
    </source>
</reference>
<dbReference type="InterPro" id="IPR013249">
    <property type="entry name" value="RNA_pol_sigma70_r4_t2"/>
</dbReference>
<dbReference type="CDD" id="cd06171">
    <property type="entry name" value="Sigma70_r4"/>
    <property type="match status" value="1"/>
</dbReference>
<dbReference type="PROSITE" id="PS01063">
    <property type="entry name" value="SIGMA70_ECF"/>
    <property type="match status" value="1"/>
</dbReference>
<dbReference type="InterPro" id="IPR036388">
    <property type="entry name" value="WH-like_DNA-bd_sf"/>
</dbReference>
<dbReference type="GO" id="GO:0006352">
    <property type="term" value="P:DNA-templated transcription initiation"/>
    <property type="evidence" value="ECO:0007669"/>
    <property type="project" value="InterPro"/>
</dbReference>
<name>A0A7X4GQ92_9BURK</name>
<dbReference type="PANTHER" id="PTHR43133:SF53">
    <property type="entry name" value="ECF RNA POLYMERASE SIGMA-E FACTOR"/>
    <property type="match status" value="1"/>
</dbReference>
<evidence type="ECO:0000256" key="2">
    <source>
        <dbReference type="ARBA" id="ARBA00023015"/>
    </source>
</evidence>
<protein>
    <recommendedName>
        <fullName evidence="6">RNA polymerase sigma factor</fullName>
    </recommendedName>
</protein>